<dbReference type="PANTHER" id="PTHR42944:SF1">
    <property type="entry name" value="ADENINE DNA GLYCOSYLASE"/>
    <property type="match status" value="1"/>
</dbReference>
<evidence type="ECO:0000256" key="2">
    <source>
        <dbReference type="ARBA" id="ARBA00002933"/>
    </source>
</evidence>
<proteinExistence type="inferred from homology"/>
<dbReference type="InterPro" id="IPR004036">
    <property type="entry name" value="Endonuclease-III-like_CS2"/>
</dbReference>
<evidence type="ECO:0000256" key="4">
    <source>
        <dbReference type="ARBA" id="ARBA00012045"/>
    </source>
</evidence>
<evidence type="ECO:0000256" key="11">
    <source>
        <dbReference type="ARBA" id="ARBA00023014"/>
    </source>
</evidence>
<keyword evidence="13 14" id="KW-0326">Glycosidase</keyword>
<dbReference type="GO" id="GO:0046872">
    <property type="term" value="F:metal ion binding"/>
    <property type="evidence" value="ECO:0007669"/>
    <property type="project" value="UniProtKB-UniRule"/>
</dbReference>
<dbReference type="PROSITE" id="PS01155">
    <property type="entry name" value="ENDONUCLEASE_III_2"/>
    <property type="match status" value="1"/>
</dbReference>
<dbReference type="InterPro" id="IPR011257">
    <property type="entry name" value="DNA_glycosylase"/>
</dbReference>
<dbReference type="GO" id="GO:0006298">
    <property type="term" value="P:mismatch repair"/>
    <property type="evidence" value="ECO:0007669"/>
    <property type="project" value="TreeGrafter"/>
</dbReference>
<dbReference type="InterPro" id="IPR004035">
    <property type="entry name" value="Endouclease-III_FeS-bd_BS"/>
</dbReference>
<evidence type="ECO:0000256" key="7">
    <source>
        <dbReference type="ARBA" id="ARBA00022723"/>
    </source>
</evidence>
<evidence type="ECO:0000256" key="9">
    <source>
        <dbReference type="ARBA" id="ARBA00022801"/>
    </source>
</evidence>
<evidence type="ECO:0000313" key="17">
    <source>
        <dbReference type="Proteomes" id="UP000007374"/>
    </source>
</evidence>
<dbReference type="InterPro" id="IPR005760">
    <property type="entry name" value="A/G_AdeGlyc_MutY"/>
</dbReference>
<comment type="caution">
    <text evidence="16">The sequence shown here is derived from an EMBL/GenBank/DDBJ whole genome shotgun (WGS) entry which is preliminary data.</text>
</comment>
<dbReference type="PANTHER" id="PTHR42944">
    <property type="entry name" value="ADENINE DNA GLYCOSYLASE"/>
    <property type="match status" value="1"/>
</dbReference>
<evidence type="ECO:0000256" key="10">
    <source>
        <dbReference type="ARBA" id="ARBA00023004"/>
    </source>
</evidence>
<evidence type="ECO:0000256" key="5">
    <source>
        <dbReference type="ARBA" id="ARBA00022023"/>
    </source>
</evidence>
<comment type="cofactor">
    <cofactor evidence="14">
        <name>[4Fe-4S] cluster</name>
        <dbReference type="ChEBI" id="CHEBI:49883"/>
    </cofactor>
    <text evidence="14">Binds 1 [4Fe-4S] cluster.</text>
</comment>
<dbReference type="InterPro" id="IPR000445">
    <property type="entry name" value="HhH_motif"/>
</dbReference>
<dbReference type="GO" id="GO:0000701">
    <property type="term" value="F:purine-specific mismatch base pair DNA N-glycosylase activity"/>
    <property type="evidence" value="ECO:0007669"/>
    <property type="project" value="UniProtKB-EC"/>
</dbReference>
<dbReference type="Pfam" id="PF14815">
    <property type="entry name" value="NUDIX_4"/>
    <property type="match status" value="1"/>
</dbReference>
<dbReference type="SMART" id="SM00478">
    <property type="entry name" value="ENDO3c"/>
    <property type="match status" value="1"/>
</dbReference>
<dbReference type="InterPro" id="IPR029119">
    <property type="entry name" value="MutY_C"/>
</dbReference>
<dbReference type="GO" id="GO:0035485">
    <property type="term" value="F:adenine/guanine mispair binding"/>
    <property type="evidence" value="ECO:0007669"/>
    <property type="project" value="TreeGrafter"/>
</dbReference>
<dbReference type="SUPFAM" id="SSF48150">
    <property type="entry name" value="DNA-glycosylase"/>
    <property type="match status" value="1"/>
</dbReference>
<dbReference type="Proteomes" id="UP000007374">
    <property type="component" value="Unassembled WGS sequence"/>
</dbReference>
<keyword evidence="10 14" id="KW-0408">Iron</keyword>
<feature type="domain" description="HhH-GPD" evidence="15">
    <location>
        <begin position="59"/>
        <end position="208"/>
    </location>
</feature>
<keyword evidence="7" id="KW-0479">Metal-binding</keyword>
<evidence type="ECO:0000313" key="16">
    <source>
        <dbReference type="EMBL" id="EKF41321.1"/>
    </source>
</evidence>
<dbReference type="OrthoDB" id="9802365at2"/>
<keyword evidence="17" id="KW-1185">Reference proteome</keyword>
<keyword evidence="12" id="KW-0234">DNA repair</keyword>
<dbReference type="Gene3D" id="3.90.79.10">
    <property type="entry name" value="Nucleoside Triphosphate Pyrophosphohydrolase"/>
    <property type="match status" value="1"/>
</dbReference>
<dbReference type="CDD" id="cd03431">
    <property type="entry name" value="NUDIX_DNA_Glycosylase_C-MutY"/>
    <property type="match status" value="1"/>
</dbReference>
<evidence type="ECO:0000256" key="12">
    <source>
        <dbReference type="ARBA" id="ARBA00023204"/>
    </source>
</evidence>
<gene>
    <name evidence="16" type="ORF">NA8A_15756</name>
</gene>
<dbReference type="SMART" id="SM00525">
    <property type="entry name" value="FES"/>
    <property type="match status" value="1"/>
</dbReference>
<dbReference type="InterPro" id="IPR023170">
    <property type="entry name" value="HhH_base_excis_C"/>
</dbReference>
<evidence type="ECO:0000256" key="3">
    <source>
        <dbReference type="ARBA" id="ARBA00008343"/>
    </source>
</evidence>
<dbReference type="Gene3D" id="1.10.1670.10">
    <property type="entry name" value="Helix-hairpin-Helix base-excision DNA repair enzymes (C-terminal)"/>
    <property type="match status" value="1"/>
</dbReference>
<name>K2P1R7_9HYPH</name>
<comment type="similarity">
    <text evidence="3 14">Belongs to the Nth/MutY family.</text>
</comment>
<dbReference type="InterPro" id="IPR003265">
    <property type="entry name" value="HhH-GPD_domain"/>
</dbReference>
<dbReference type="Pfam" id="PF10576">
    <property type="entry name" value="EndIII_4Fe-2S"/>
    <property type="match status" value="1"/>
</dbReference>
<dbReference type="GO" id="GO:0032357">
    <property type="term" value="F:oxidized purine DNA binding"/>
    <property type="evidence" value="ECO:0007669"/>
    <property type="project" value="TreeGrafter"/>
</dbReference>
<evidence type="ECO:0000256" key="6">
    <source>
        <dbReference type="ARBA" id="ARBA00022485"/>
    </source>
</evidence>
<dbReference type="PROSITE" id="PS00764">
    <property type="entry name" value="ENDONUCLEASE_III_1"/>
    <property type="match status" value="1"/>
</dbReference>
<evidence type="ECO:0000259" key="15">
    <source>
        <dbReference type="SMART" id="SM00478"/>
    </source>
</evidence>
<evidence type="ECO:0000256" key="14">
    <source>
        <dbReference type="RuleBase" id="RU365096"/>
    </source>
</evidence>
<dbReference type="STRING" id="721133.SAMN05216176_111157"/>
<comment type="function">
    <text evidence="2">Adenine glycosylase active on G-A mispairs. MutY also corrects error-prone DNA synthesis past GO lesions which are due to the oxidatively damaged form of guanine: 7,8-dihydro-8-oxoguanine (8-oxo-dGTP).</text>
</comment>
<dbReference type="CDD" id="cd00056">
    <property type="entry name" value="ENDO3c"/>
    <property type="match status" value="1"/>
</dbReference>
<keyword evidence="11" id="KW-0411">Iron-sulfur</keyword>
<dbReference type="Gene3D" id="1.10.340.30">
    <property type="entry name" value="Hypothetical protein, domain 2"/>
    <property type="match status" value="1"/>
</dbReference>
<keyword evidence="8 14" id="KW-0227">DNA damage</keyword>
<dbReference type="PATRIC" id="fig|1231190.3.peg.3262"/>
<dbReference type="eggNOG" id="COG1194">
    <property type="taxonomic scope" value="Bacteria"/>
</dbReference>
<dbReference type="EMBL" id="AMSI01000011">
    <property type="protein sequence ID" value="EKF41321.1"/>
    <property type="molecule type" value="Genomic_DNA"/>
</dbReference>
<dbReference type="GO" id="GO:0006284">
    <property type="term" value="P:base-excision repair"/>
    <property type="evidence" value="ECO:0007669"/>
    <property type="project" value="UniProtKB-UniRule"/>
</dbReference>
<reference evidence="16 17" key="1">
    <citation type="journal article" date="2012" name="J. Bacteriol.">
        <title>Genome Sequence of Nitratireductor indicus Type Strain C115.</title>
        <authorList>
            <person name="Lai Q."/>
            <person name="Li G."/>
            <person name="Yu Z."/>
            <person name="Shao Z."/>
        </authorList>
    </citation>
    <scope>NUCLEOTIDE SEQUENCE [LARGE SCALE GENOMIC DNA]</scope>
    <source>
        <strain evidence="16 17">C115</strain>
    </source>
</reference>
<evidence type="ECO:0000256" key="8">
    <source>
        <dbReference type="ARBA" id="ARBA00022763"/>
    </source>
</evidence>
<dbReference type="InterPro" id="IPR015797">
    <property type="entry name" value="NUDIX_hydrolase-like_dom_sf"/>
</dbReference>
<dbReference type="RefSeq" id="WP_009451335.1">
    <property type="nucleotide sequence ID" value="NZ_AMSI01000011.1"/>
</dbReference>
<organism evidence="16 17">
    <name type="scientific">Nitratireductor indicus C115</name>
    <dbReference type="NCBI Taxonomy" id="1231190"/>
    <lineage>
        <taxon>Bacteria</taxon>
        <taxon>Pseudomonadati</taxon>
        <taxon>Pseudomonadota</taxon>
        <taxon>Alphaproteobacteria</taxon>
        <taxon>Hyphomicrobiales</taxon>
        <taxon>Phyllobacteriaceae</taxon>
        <taxon>Nitratireductor</taxon>
    </lineage>
</organism>
<evidence type="ECO:0000256" key="13">
    <source>
        <dbReference type="ARBA" id="ARBA00023295"/>
    </source>
</evidence>
<dbReference type="InterPro" id="IPR003651">
    <property type="entry name" value="Endonuclease3_FeS-loop_motif"/>
</dbReference>
<dbReference type="Pfam" id="PF00730">
    <property type="entry name" value="HhH-GPD"/>
    <property type="match status" value="1"/>
</dbReference>
<evidence type="ECO:0000256" key="1">
    <source>
        <dbReference type="ARBA" id="ARBA00000843"/>
    </source>
</evidence>
<keyword evidence="6" id="KW-0004">4Fe-4S</keyword>
<dbReference type="InterPro" id="IPR044298">
    <property type="entry name" value="MIG/MutY"/>
</dbReference>
<comment type="catalytic activity">
    <reaction evidence="1 14">
        <text>Hydrolyzes free adenine bases from 7,8-dihydro-8-oxoguanine:adenine mismatched double-stranded DNA, leaving an apurinic site.</text>
        <dbReference type="EC" id="3.2.2.31"/>
    </reaction>
</comment>
<keyword evidence="9" id="KW-0378">Hydrolase</keyword>
<dbReference type="AlphaFoldDB" id="K2P1R7"/>
<dbReference type="EC" id="3.2.2.31" evidence="4 14"/>
<dbReference type="SUPFAM" id="SSF55811">
    <property type="entry name" value="Nudix"/>
    <property type="match status" value="1"/>
</dbReference>
<dbReference type="NCBIfam" id="TIGR01084">
    <property type="entry name" value="mutY"/>
    <property type="match status" value="1"/>
</dbReference>
<dbReference type="Pfam" id="PF00633">
    <property type="entry name" value="HHH"/>
    <property type="match status" value="1"/>
</dbReference>
<dbReference type="GO" id="GO:0051539">
    <property type="term" value="F:4 iron, 4 sulfur cluster binding"/>
    <property type="evidence" value="ECO:0007669"/>
    <property type="project" value="UniProtKB-UniRule"/>
</dbReference>
<dbReference type="FunFam" id="1.10.340.30:FF:000002">
    <property type="entry name" value="Adenine DNA glycosylase"/>
    <property type="match status" value="1"/>
</dbReference>
<dbReference type="GO" id="GO:0034039">
    <property type="term" value="F:8-oxo-7,8-dihydroguanine DNA N-glycosylase activity"/>
    <property type="evidence" value="ECO:0007669"/>
    <property type="project" value="TreeGrafter"/>
</dbReference>
<sequence length="380" mass="41408">MARQSAPVIDAHASFDDFSTLLLEWYDRHHRHLPWRTPPADTRVGVLPDPYRVWLSEVMLQQTTVSAVKSYYEAFLAAWPTVEALAGAETEAVMRAWAGLGYYSRARNLKKCAETVAADHQGRFPDTEEGLKTLPGIGDYTAAAISAIAFNRPAAVVDGNVERVVTRLLAMETPLPDAKPLIRAFVANILPADRPGDFAQAMMDLGATICTPRNPACVLCPVSADCLARQNGTAERFPRKAPKAEKPLRHGAAFVARRGDGAVFLRKRPPEGLLGGMTEMPTTGWTARQDGETDTSAAPFPADWRDCGTIRHVFTHFALELSVYRADIQGSGETAAPLPAGWWSSPEELPGEALPTVIKKAIEAAIPGATKKRQRDRKTS</sequence>
<protein>
    <recommendedName>
        <fullName evidence="5 14">Adenine DNA glycosylase</fullName>
        <ecNumber evidence="4 14">3.2.2.31</ecNumber>
    </recommendedName>
</protein>
<accession>K2P1R7</accession>